<dbReference type="Proteomes" id="UP000838412">
    <property type="component" value="Chromosome 11"/>
</dbReference>
<dbReference type="GO" id="GO:0034663">
    <property type="term" value="C:endoplasmic reticulum chaperone complex"/>
    <property type="evidence" value="ECO:0007669"/>
    <property type="project" value="TreeGrafter"/>
</dbReference>
<name>A0A8J9W851_BRALA</name>
<dbReference type="AlphaFoldDB" id="A0A8J9W851"/>
<dbReference type="GO" id="GO:0005576">
    <property type="term" value="C:extracellular region"/>
    <property type="evidence" value="ECO:0007669"/>
    <property type="project" value="TreeGrafter"/>
</dbReference>
<dbReference type="OrthoDB" id="448621at2759"/>
<accession>A0A8J9W851</accession>
<evidence type="ECO:0000313" key="2">
    <source>
        <dbReference type="Proteomes" id="UP000838412"/>
    </source>
</evidence>
<sequence length="178" mass="20090">MFLGMLCLTPGVLGQSGTISYSGPDVNSEESESMHMPDYLRCDACRVIAYKFTQKLDKMTTRPKGRGEKELLLSEIIAGLETICDEDWKDTGVKEVDGVKRLSGPGLETKEVPGVTASGQKWPQRLHEMCFMYIGDIGEEVLYDVFKRERNLENFMCHQKDGHCHPKNLKVKKVSDEL</sequence>
<protein>
    <submittedName>
        <fullName evidence="1">MZB1 protein</fullName>
    </submittedName>
</protein>
<dbReference type="PANTHER" id="PTHR15881">
    <property type="entry name" value="MARGINAL ZONE B- AND B1-CELL-SPECIFIC PROTEIN"/>
    <property type="match status" value="1"/>
</dbReference>
<evidence type="ECO:0000313" key="1">
    <source>
        <dbReference type="EMBL" id="CAH1240050.1"/>
    </source>
</evidence>
<gene>
    <name evidence="1" type="primary">MZB1</name>
    <name evidence="1" type="ORF">BLAG_LOCUS4143</name>
</gene>
<organism evidence="1 2">
    <name type="scientific">Branchiostoma lanceolatum</name>
    <name type="common">Common lancelet</name>
    <name type="synonym">Amphioxus lanceolatum</name>
    <dbReference type="NCBI Taxonomy" id="7740"/>
    <lineage>
        <taxon>Eukaryota</taxon>
        <taxon>Metazoa</taxon>
        <taxon>Chordata</taxon>
        <taxon>Cephalochordata</taxon>
        <taxon>Leptocardii</taxon>
        <taxon>Amphioxiformes</taxon>
        <taxon>Branchiostomatidae</taxon>
        <taxon>Branchiostoma</taxon>
    </lineage>
</organism>
<dbReference type="InterPro" id="IPR052682">
    <property type="entry name" value="MZB1"/>
</dbReference>
<proteinExistence type="predicted"/>
<dbReference type="EMBL" id="OV696696">
    <property type="protein sequence ID" value="CAH1240050.1"/>
    <property type="molecule type" value="Genomic_DNA"/>
</dbReference>
<reference evidence="1" key="1">
    <citation type="submission" date="2022-01" db="EMBL/GenBank/DDBJ databases">
        <authorList>
            <person name="Braso-Vives M."/>
        </authorList>
    </citation>
    <scope>NUCLEOTIDE SEQUENCE</scope>
</reference>
<keyword evidence="2" id="KW-1185">Reference proteome</keyword>
<dbReference type="PANTHER" id="PTHR15881:SF2">
    <property type="entry name" value="MARGINAL ZONE B- AND B1-CELL-SPECIFIC PROTEIN"/>
    <property type="match status" value="1"/>
</dbReference>